<dbReference type="FunFam" id="2.40.40.10:FF:000003">
    <property type="entry name" value="Endolytic peptidoglycan transglycosylase RlpA"/>
    <property type="match status" value="1"/>
</dbReference>
<dbReference type="InterPro" id="IPR036908">
    <property type="entry name" value="RlpA-like_sf"/>
</dbReference>
<keyword evidence="3 4" id="KW-0961">Cell wall biogenesis/degradation</keyword>
<dbReference type="RefSeq" id="WP_138347096.1">
    <property type="nucleotide sequence ID" value="NZ_SROY01000001.1"/>
</dbReference>
<keyword evidence="4" id="KW-1003">Cell membrane</keyword>
<comment type="similarity">
    <text evidence="4 5">Belongs to the RlpA family.</text>
</comment>
<keyword evidence="10" id="KW-1185">Reference proteome</keyword>
<dbReference type="GO" id="GO:0000270">
    <property type="term" value="P:peptidoglycan metabolic process"/>
    <property type="evidence" value="ECO:0007669"/>
    <property type="project" value="UniProtKB-UniRule"/>
</dbReference>
<sequence length="401" mass="42216">MSTPMRLLAAMLPLALAACATTGGAPRAAAPDASTRKPVDATPAEGIAPTPRRVSPYAPAQEDLSKRGDYVAGGLFRPGVADTVPDEIPDVDLIPEPEVRDEPRARSGNRDYAVLGQKYRVLDDHEGYNEEGGASYYGKKFHGRRTSSGEVYDMYAFSAAHKSLPLPSFARVTNLDNGKSVVVRVNDRGPFHKGRIIDLSYAAAVKLGYRERGTARVRVEALSADGVAVASAAPVAAATAMDKLVQALPEQKPVADTGNRFDMHQDGRTMGADEFDAWMRARQIRVATGKPTPVAANAAPAPAVVAPVAVAAAPVTTAAASSPAAAGITLQVASFSNQRNAEQALSLLRGAAIAQAQLQDADINGRKVWRLRIGPVSEAATPELAARIVGLGFGQPQRIRN</sequence>
<evidence type="ECO:0000256" key="5">
    <source>
        <dbReference type="RuleBase" id="RU003495"/>
    </source>
</evidence>
<dbReference type="AlphaFoldDB" id="A0A5R9PIG9"/>
<evidence type="ECO:0000259" key="8">
    <source>
        <dbReference type="PROSITE" id="PS51724"/>
    </source>
</evidence>
<accession>A0A5R9PIG9</accession>
<dbReference type="GO" id="GO:0008932">
    <property type="term" value="F:lytic endotransglycosylase activity"/>
    <property type="evidence" value="ECO:0007669"/>
    <property type="project" value="UniProtKB-UniRule"/>
</dbReference>
<dbReference type="InterPro" id="IPR007730">
    <property type="entry name" value="SPOR-like_dom"/>
</dbReference>
<comment type="function">
    <text evidence="4">Lytic transglycosylase with a strong preference for naked glycan strands that lack stem peptides.</text>
</comment>
<dbReference type="InterPro" id="IPR009009">
    <property type="entry name" value="RlpA-like_DPBB"/>
</dbReference>
<dbReference type="PANTHER" id="PTHR34183:SF1">
    <property type="entry name" value="ENDOLYTIC PEPTIDOGLYCAN TRANSGLYCOSYLASE RLPA"/>
    <property type="match status" value="1"/>
</dbReference>
<comment type="subcellular location">
    <subcellularLocation>
        <location evidence="4">Cell membrane</location>
        <topology evidence="4">Lipid-anchor</topology>
    </subcellularLocation>
</comment>
<dbReference type="STRING" id="1123377.GCA_000423885_02431"/>
<dbReference type="SUPFAM" id="SSF110997">
    <property type="entry name" value="Sporulation related repeat"/>
    <property type="match status" value="1"/>
</dbReference>
<dbReference type="NCBIfam" id="TIGR00413">
    <property type="entry name" value="rlpA"/>
    <property type="match status" value="1"/>
</dbReference>
<evidence type="ECO:0000256" key="7">
    <source>
        <dbReference type="SAM" id="SignalP"/>
    </source>
</evidence>
<dbReference type="EMBL" id="SROY01000001">
    <property type="protein sequence ID" value="TLX22847.1"/>
    <property type="molecule type" value="Genomic_DNA"/>
</dbReference>
<keyword evidence="4" id="KW-0472">Membrane</keyword>
<dbReference type="HAMAP" id="MF_02071">
    <property type="entry name" value="RlpA"/>
    <property type="match status" value="1"/>
</dbReference>
<dbReference type="Proteomes" id="UP000308508">
    <property type="component" value="Unassembled WGS sequence"/>
</dbReference>
<feature type="region of interest" description="Disordered" evidence="6">
    <location>
        <begin position="24"/>
        <end position="62"/>
    </location>
</feature>
<feature type="compositionally biased region" description="Acidic residues" evidence="6">
    <location>
        <begin position="86"/>
        <end position="95"/>
    </location>
</feature>
<feature type="compositionally biased region" description="Basic and acidic residues" evidence="6">
    <location>
        <begin position="97"/>
        <end position="108"/>
    </location>
</feature>
<dbReference type="EC" id="4.2.2.-" evidence="4"/>
<evidence type="ECO:0000256" key="2">
    <source>
        <dbReference type="ARBA" id="ARBA00023239"/>
    </source>
</evidence>
<evidence type="ECO:0000256" key="4">
    <source>
        <dbReference type="HAMAP-Rule" id="MF_02071"/>
    </source>
</evidence>
<evidence type="ECO:0000256" key="1">
    <source>
        <dbReference type="ARBA" id="ARBA00022729"/>
    </source>
</evidence>
<feature type="region of interest" description="Disordered" evidence="6">
    <location>
        <begin position="86"/>
        <end position="108"/>
    </location>
</feature>
<organism evidence="9 10">
    <name type="scientific">Thermomonas fusca</name>
    <dbReference type="NCBI Taxonomy" id="215690"/>
    <lineage>
        <taxon>Bacteria</taxon>
        <taxon>Pseudomonadati</taxon>
        <taxon>Pseudomonadota</taxon>
        <taxon>Gammaproteobacteria</taxon>
        <taxon>Lysobacterales</taxon>
        <taxon>Lysobacteraceae</taxon>
        <taxon>Thermomonas</taxon>
    </lineage>
</organism>
<dbReference type="Pfam" id="PF03330">
    <property type="entry name" value="DPBB_1"/>
    <property type="match status" value="1"/>
</dbReference>
<name>A0A5R9PIG9_9GAMM</name>
<dbReference type="PROSITE" id="PS51257">
    <property type="entry name" value="PROKAR_LIPOPROTEIN"/>
    <property type="match status" value="1"/>
</dbReference>
<dbReference type="InterPro" id="IPR012997">
    <property type="entry name" value="RplA"/>
</dbReference>
<keyword evidence="2 4" id="KW-0456">Lyase</keyword>
<feature type="signal peptide" evidence="7">
    <location>
        <begin position="1"/>
        <end position="20"/>
    </location>
</feature>
<keyword evidence="4" id="KW-0564">Palmitate</keyword>
<keyword evidence="1 7" id="KW-0732">Signal</keyword>
<dbReference type="GO" id="GO:0009279">
    <property type="term" value="C:cell outer membrane"/>
    <property type="evidence" value="ECO:0007669"/>
    <property type="project" value="TreeGrafter"/>
</dbReference>
<evidence type="ECO:0000313" key="10">
    <source>
        <dbReference type="Proteomes" id="UP000308508"/>
    </source>
</evidence>
<dbReference type="SUPFAM" id="SSF50685">
    <property type="entry name" value="Barwin-like endoglucanases"/>
    <property type="match status" value="1"/>
</dbReference>
<feature type="chain" id="PRO_5024521110" description="Endolytic peptidoglycan transglycosylase RlpA" evidence="7">
    <location>
        <begin position="21"/>
        <end position="401"/>
    </location>
</feature>
<evidence type="ECO:0000256" key="6">
    <source>
        <dbReference type="SAM" id="MobiDB-lite"/>
    </source>
</evidence>
<comment type="caution">
    <text evidence="9">The sequence shown here is derived from an EMBL/GenBank/DDBJ whole genome shotgun (WGS) entry which is preliminary data.</text>
</comment>
<dbReference type="CDD" id="cd22268">
    <property type="entry name" value="DPBB_RlpA-like"/>
    <property type="match status" value="1"/>
</dbReference>
<protein>
    <recommendedName>
        <fullName evidence="4">Endolytic peptidoglycan transglycosylase RlpA</fullName>
        <ecNumber evidence="4">4.2.2.-</ecNumber>
    </recommendedName>
</protein>
<dbReference type="PANTHER" id="PTHR34183">
    <property type="entry name" value="ENDOLYTIC PEPTIDOGLYCAN TRANSGLYCOSYLASE RLPA"/>
    <property type="match status" value="1"/>
</dbReference>
<dbReference type="Pfam" id="PF05036">
    <property type="entry name" value="SPOR"/>
    <property type="match status" value="1"/>
</dbReference>
<dbReference type="GO" id="GO:0005886">
    <property type="term" value="C:plasma membrane"/>
    <property type="evidence" value="ECO:0007669"/>
    <property type="project" value="UniProtKB-SubCell"/>
</dbReference>
<keyword evidence="4" id="KW-0449">Lipoprotein</keyword>
<gene>
    <name evidence="4" type="primary">rlpA</name>
    <name evidence="9" type="ORF">E5S66_02120</name>
</gene>
<dbReference type="PROSITE" id="PS51724">
    <property type="entry name" value="SPOR"/>
    <property type="match status" value="1"/>
</dbReference>
<dbReference type="GO" id="GO:0042834">
    <property type="term" value="F:peptidoglycan binding"/>
    <property type="evidence" value="ECO:0007669"/>
    <property type="project" value="InterPro"/>
</dbReference>
<dbReference type="InterPro" id="IPR034718">
    <property type="entry name" value="RlpA"/>
</dbReference>
<dbReference type="Gene3D" id="2.40.40.10">
    <property type="entry name" value="RlpA-like domain"/>
    <property type="match status" value="1"/>
</dbReference>
<feature type="compositionally biased region" description="Low complexity" evidence="6">
    <location>
        <begin position="24"/>
        <end position="33"/>
    </location>
</feature>
<evidence type="ECO:0000256" key="3">
    <source>
        <dbReference type="ARBA" id="ARBA00023316"/>
    </source>
</evidence>
<reference evidence="9 10" key="1">
    <citation type="submission" date="2019-04" db="EMBL/GenBank/DDBJ databases">
        <authorList>
            <person name="Grouzdev D.S."/>
            <person name="Nazina T.N."/>
        </authorList>
    </citation>
    <scope>NUCLEOTIDE SEQUENCE [LARGE SCALE GENOMIC DNA]</scope>
    <source>
        <strain evidence="9 10">SHC 3-19</strain>
    </source>
</reference>
<proteinExistence type="inferred from homology"/>
<dbReference type="InterPro" id="IPR036680">
    <property type="entry name" value="SPOR-like_sf"/>
</dbReference>
<evidence type="ECO:0000313" key="9">
    <source>
        <dbReference type="EMBL" id="TLX22847.1"/>
    </source>
</evidence>
<feature type="domain" description="SPOR" evidence="8">
    <location>
        <begin position="322"/>
        <end position="401"/>
    </location>
</feature>
<dbReference type="Gene3D" id="3.30.70.1070">
    <property type="entry name" value="Sporulation related repeat"/>
    <property type="match status" value="1"/>
</dbReference>
<dbReference type="GO" id="GO:0071555">
    <property type="term" value="P:cell wall organization"/>
    <property type="evidence" value="ECO:0007669"/>
    <property type="project" value="UniProtKB-KW"/>
</dbReference>